<protein>
    <submittedName>
        <fullName evidence="1">SHC SH2 domain-binding protein 1</fullName>
    </submittedName>
</protein>
<sequence length="148" mass="16138">MCPGQVLTDKTCKVNRKVDIRKTKKHTAQHTDTSDLWISKEAQPSLDASPWFSSDLLSGMKSTVTVCPGHYVVHGAFCIADSIDLEENKTLKIQISGEVDAAEKVCLEELIPWVTGTVELYATADLSEKVEGNCEIVDELVAASTQKG</sequence>
<reference evidence="1 2" key="1">
    <citation type="submission" date="2013-11" db="EMBL/GenBank/DDBJ databases">
        <title>The Damaraland mole rat (Fukomys damarensis) genome and evolution of African mole rats.</title>
        <authorList>
            <person name="Gladyshev V.N."/>
            <person name="Fang X."/>
        </authorList>
    </citation>
    <scope>NUCLEOTIDE SEQUENCE [LARGE SCALE GENOMIC DNA]</scope>
    <source>
        <tissue evidence="1">Liver</tissue>
    </source>
</reference>
<dbReference type="Proteomes" id="UP000028990">
    <property type="component" value="Unassembled WGS sequence"/>
</dbReference>
<proteinExistence type="predicted"/>
<evidence type="ECO:0000313" key="1">
    <source>
        <dbReference type="EMBL" id="KFO26134.1"/>
    </source>
</evidence>
<dbReference type="EMBL" id="KN123237">
    <property type="protein sequence ID" value="KFO26134.1"/>
    <property type="molecule type" value="Genomic_DNA"/>
</dbReference>
<dbReference type="AlphaFoldDB" id="A0A091D214"/>
<keyword evidence="2" id="KW-1185">Reference proteome</keyword>
<name>A0A091D214_FUKDA</name>
<evidence type="ECO:0000313" key="2">
    <source>
        <dbReference type="Proteomes" id="UP000028990"/>
    </source>
</evidence>
<gene>
    <name evidence="1" type="ORF">H920_12491</name>
</gene>
<organism evidence="1 2">
    <name type="scientific">Fukomys damarensis</name>
    <name type="common">Damaraland mole rat</name>
    <name type="synonym">Cryptomys damarensis</name>
    <dbReference type="NCBI Taxonomy" id="885580"/>
    <lineage>
        <taxon>Eukaryota</taxon>
        <taxon>Metazoa</taxon>
        <taxon>Chordata</taxon>
        <taxon>Craniata</taxon>
        <taxon>Vertebrata</taxon>
        <taxon>Euteleostomi</taxon>
        <taxon>Mammalia</taxon>
        <taxon>Eutheria</taxon>
        <taxon>Euarchontoglires</taxon>
        <taxon>Glires</taxon>
        <taxon>Rodentia</taxon>
        <taxon>Hystricomorpha</taxon>
        <taxon>Bathyergidae</taxon>
        <taxon>Fukomys</taxon>
    </lineage>
</organism>
<accession>A0A091D214</accession>